<keyword evidence="2" id="KW-1185">Reference proteome</keyword>
<comment type="caution">
    <text evidence="1">The sequence shown here is derived from an EMBL/GenBank/DDBJ whole genome shotgun (WGS) entry which is preliminary data.</text>
</comment>
<accession>A0ABD1MA57</accession>
<protein>
    <submittedName>
        <fullName evidence="1">Uncharacterized protein</fullName>
    </submittedName>
</protein>
<name>A0ABD1MA57_9FABA</name>
<proteinExistence type="predicted"/>
<dbReference type="EMBL" id="JBGMDY010000006">
    <property type="protein sequence ID" value="KAL2332000.1"/>
    <property type="molecule type" value="Genomic_DNA"/>
</dbReference>
<sequence length="70" mass="7742">MPSHSCILHHCCLSRPLTFSRNSSTDVNITEHGVELAKNPDDDEDNLRIKALGMTPSPPLPHSVHYSLAH</sequence>
<dbReference type="Proteomes" id="UP001603857">
    <property type="component" value="Unassembled WGS sequence"/>
</dbReference>
<evidence type="ECO:0000313" key="1">
    <source>
        <dbReference type="EMBL" id="KAL2332000.1"/>
    </source>
</evidence>
<organism evidence="1 2">
    <name type="scientific">Flemingia macrophylla</name>
    <dbReference type="NCBI Taxonomy" id="520843"/>
    <lineage>
        <taxon>Eukaryota</taxon>
        <taxon>Viridiplantae</taxon>
        <taxon>Streptophyta</taxon>
        <taxon>Embryophyta</taxon>
        <taxon>Tracheophyta</taxon>
        <taxon>Spermatophyta</taxon>
        <taxon>Magnoliopsida</taxon>
        <taxon>eudicotyledons</taxon>
        <taxon>Gunneridae</taxon>
        <taxon>Pentapetalae</taxon>
        <taxon>rosids</taxon>
        <taxon>fabids</taxon>
        <taxon>Fabales</taxon>
        <taxon>Fabaceae</taxon>
        <taxon>Papilionoideae</taxon>
        <taxon>50 kb inversion clade</taxon>
        <taxon>NPAAA clade</taxon>
        <taxon>indigoferoid/millettioid clade</taxon>
        <taxon>Phaseoleae</taxon>
        <taxon>Flemingia</taxon>
    </lineage>
</organism>
<gene>
    <name evidence="1" type="ORF">Fmac_019581</name>
</gene>
<reference evidence="1 2" key="1">
    <citation type="submission" date="2024-08" db="EMBL/GenBank/DDBJ databases">
        <title>Insights into the chromosomal genome structure of Flemingia macrophylla.</title>
        <authorList>
            <person name="Ding Y."/>
            <person name="Zhao Y."/>
            <person name="Bi W."/>
            <person name="Wu M."/>
            <person name="Zhao G."/>
            <person name="Gong Y."/>
            <person name="Li W."/>
            <person name="Zhang P."/>
        </authorList>
    </citation>
    <scope>NUCLEOTIDE SEQUENCE [LARGE SCALE GENOMIC DNA]</scope>
    <source>
        <strain evidence="1">DYQJB</strain>
        <tissue evidence="1">Leaf</tissue>
    </source>
</reference>
<dbReference type="AlphaFoldDB" id="A0ABD1MA57"/>
<evidence type="ECO:0000313" key="2">
    <source>
        <dbReference type="Proteomes" id="UP001603857"/>
    </source>
</evidence>